<keyword evidence="3" id="KW-0808">Transferase</keyword>
<reference evidence="3 4" key="1">
    <citation type="submission" date="2018-08" db="EMBL/GenBank/DDBJ databases">
        <title>A genome reference for cultivated species of the human gut microbiota.</title>
        <authorList>
            <person name="Zou Y."/>
            <person name="Xue W."/>
            <person name="Luo G."/>
        </authorList>
    </citation>
    <scope>NUCLEOTIDE SEQUENCE [LARGE SCALE GENOMIC DNA]</scope>
    <source>
        <strain evidence="3 4">AF36-16BH</strain>
    </source>
</reference>
<dbReference type="AlphaFoldDB" id="A0A415NEC5"/>
<accession>A0A415NEC5</accession>
<dbReference type="PANTHER" id="PTHR45947">
    <property type="entry name" value="SULFOQUINOVOSYL TRANSFERASE SQD2"/>
    <property type="match status" value="1"/>
</dbReference>
<dbReference type="PANTHER" id="PTHR45947:SF3">
    <property type="entry name" value="SULFOQUINOVOSYL TRANSFERASE SQD2"/>
    <property type="match status" value="1"/>
</dbReference>
<evidence type="ECO:0000259" key="1">
    <source>
        <dbReference type="Pfam" id="PF00534"/>
    </source>
</evidence>
<dbReference type="SUPFAM" id="SSF53756">
    <property type="entry name" value="UDP-Glycosyltransferase/glycogen phosphorylase"/>
    <property type="match status" value="1"/>
</dbReference>
<evidence type="ECO:0000259" key="2">
    <source>
        <dbReference type="Pfam" id="PF13439"/>
    </source>
</evidence>
<comment type="caution">
    <text evidence="3">The sequence shown here is derived from an EMBL/GenBank/DDBJ whole genome shotgun (WGS) entry which is preliminary data.</text>
</comment>
<dbReference type="EMBL" id="QRPE01000002">
    <property type="protein sequence ID" value="RHL95836.1"/>
    <property type="molecule type" value="Genomic_DNA"/>
</dbReference>
<dbReference type="InterPro" id="IPR001296">
    <property type="entry name" value="Glyco_trans_1"/>
</dbReference>
<dbReference type="Pfam" id="PF00534">
    <property type="entry name" value="Glycos_transf_1"/>
    <property type="match status" value="1"/>
</dbReference>
<dbReference type="CDD" id="cd03801">
    <property type="entry name" value="GT4_PimA-like"/>
    <property type="match status" value="1"/>
</dbReference>
<dbReference type="Proteomes" id="UP000285013">
    <property type="component" value="Unassembled WGS sequence"/>
</dbReference>
<protein>
    <submittedName>
        <fullName evidence="3">Glycosyltransferase</fullName>
    </submittedName>
</protein>
<evidence type="ECO:0000313" key="4">
    <source>
        <dbReference type="Proteomes" id="UP000285013"/>
    </source>
</evidence>
<proteinExistence type="predicted"/>
<feature type="domain" description="Glycosyltransferase subfamily 4-like N-terminal" evidence="2">
    <location>
        <begin position="29"/>
        <end position="180"/>
    </location>
</feature>
<evidence type="ECO:0000313" key="3">
    <source>
        <dbReference type="EMBL" id="RHL95836.1"/>
    </source>
</evidence>
<name>A0A415NEC5_9BACE</name>
<dbReference type="InterPro" id="IPR050194">
    <property type="entry name" value="Glycosyltransferase_grp1"/>
</dbReference>
<dbReference type="Gene3D" id="3.40.50.2000">
    <property type="entry name" value="Glycogen Phosphorylase B"/>
    <property type="match status" value="2"/>
</dbReference>
<dbReference type="InterPro" id="IPR028098">
    <property type="entry name" value="Glyco_trans_4-like_N"/>
</dbReference>
<dbReference type="GO" id="GO:0016757">
    <property type="term" value="F:glycosyltransferase activity"/>
    <property type="evidence" value="ECO:0007669"/>
    <property type="project" value="InterPro"/>
</dbReference>
<organism evidence="3 4">
    <name type="scientific">Bacteroides intestinalis</name>
    <dbReference type="NCBI Taxonomy" id="329854"/>
    <lineage>
        <taxon>Bacteria</taxon>
        <taxon>Pseudomonadati</taxon>
        <taxon>Bacteroidota</taxon>
        <taxon>Bacteroidia</taxon>
        <taxon>Bacteroidales</taxon>
        <taxon>Bacteroidaceae</taxon>
        <taxon>Bacteroides</taxon>
    </lineage>
</organism>
<feature type="domain" description="Glycosyl transferase family 1" evidence="1">
    <location>
        <begin position="200"/>
        <end position="357"/>
    </location>
</feature>
<gene>
    <name evidence="3" type="ORF">DWZ95_03175</name>
</gene>
<sequence length="381" mass="43855">MCLQLCKTFRERNKEMKIAYIVEPRKVIGGGVRAAINLVKAMKQYYEEDAMVFGVNRGTIKDKDVELIEVDTLNPMSMAYWKALKQFLKSYHPDVVHCLGLYSALVLVMQRQFYGLNFKIVCTVHRVTMNMRFRSMLKVITPYIAKHVDFTTFLTRYQKKHYFENVGFRPMKHIIVPNVIFVDKHSENETVAKRKELETKVGTNLLTCFVGRIVPSKNIEDTIRLVGILNRRGVKLGCILVGGYEQSYYERLDQLAKAEGVRNRIHFEGYVNNPTLYNAACTTTTFTTYSEALPNLMVETFALGKVLFSSDIPQMVDLIDDGRNGYTNSLADLEGMADRMEEIYQNEVLRKSIGKQALATYEEIYNPRKVAAKYHDIYESC</sequence>
<dbReference type="Pfam" id="PF13439">
    <property type="entry name" value="Glyco_transf_4"/>
    <property type="match status" value="1"/>
</dbReference>